<dbReference type="OrthoDB" id="3452546at2759"/>
<organism evidence="2 3">
    <name type="scientific">Botrytis tulipae</name>
    <dbReference type="NCBI Taxonomy" id="87230"/>
    <lineage>
        <taxon>Eukaryota</taxon>
        <taxon>Fungi</taxon>
        <taxon>Dikarya</taxon>
        <taxon>Ascomycota</taxon>
        <taxon>Pezizomycotina</taxon>
        <taxon>Leotiomycetes</taxon>
        <taxon>Helotiales</taxon>
        <taxon>Sclerotiniaceae</taxon>
        <taxon>Botrytis</taxon>
    </lineage>
</organism>
<proteinExistence type="predicted"/>
<evidence type="ECO:0000256" key="1">
    <source>
        <dbReference type="SAM" id="MobiDB-lite"/>
    </source>
</evidence>
<dbReference type="AlphaFoldDB" id="A0A4Z1EKN7"/>
<protein>
    <submittedName>
        <fullName evidence="2">Uncharacterized protein</fullName>
    </submittedName>
</protein>
<comment type="caution">
    <text evidence="2">The sequence shown here is derived from an EMBL/GenBank/DDBJ whole genome shotgun (WGS) entry which is preliminary data.</text>
</comment>
<gene>
    <name evidence="2" type="ORF">BTUL_0115g00070</name>
</gene>
<keyword evidence="3" id="KW-1185">Reference proteome</keyword>
<reference evidence="2 3" key="1">
    <citation type="submission" date="2017-12" db="EMBL/GenBank/DDBJ databases">
        <title>Comparative genomics of Botrytis spp.</title>
        <authorList>
            <person name="Valero-Jimenez C.A."/>
            <person name="Tapia P."/>
            <person name="Veloso J."/>
            <person name="Silva-Moreno E."/>
            <person name="Staats M."/>
            <person name="Valdes J.H."/>
            <person name="Van Kan J.A.L."/>
        </authorList>
    </citation>
    <scope>NUCLEOTIDE SEQUENCE [LARGE SCALE GENOMIC DNA]</scope>
    <source>
        <strain evidence="2 3">Bt9001</strain>
    </source>
</reference>
<evidence type="ECO:0000313" key="3">
    <source>
        <dbReference type="Proteomes" id="UP000297777"/>
    </source>
</evidence>
<name>A0A4Z1EKN7_9HELO</name>
<dbReference type="Proteomes" id="UP000297777">
    <property type="component" value="Unassembled WGS sequence"/>
</dbReference>
<feature type="region of interest" description="Disordered" evidence="1">
    <location>
        <begin position="1"/>
        <end position="21"/>
    </location>
</feature>
<sequence>MATLRPVPNPHRILPSGTENGCESCGASDHDDLRSKLPIEFCYRRDAASTLISNNPGIPAPCTSMDMFSARFEKV</sequence>
<evidence type="ECO:0000313" key="2">
    <source>
        <dbReference type="EMBL" id="TGO11188.1"/>
    </source>
</evidence>
<dbReference type="EMBL" id="PQXH01000115">
    <property type="protein sequence ID" value="TGO11188.1"/>
    <property type="molecule type" value="Genomic_DNA"/>
</dbReference>
<accession>A0A4Z1EKN7</accession>